<organism evidence="7 8">
    <name type="scientific">Reyranella soli</name>
    <dbReference type="NCBI Taxonomy" id="1230389"/>
    <lineage>
        <taxon>Bacteria</taxon>
        <taxon>Pseudomonadati</taxon>
        <taxon>Pseudomonadota</taxon>
        <taxon>Alphaproteobacteria</taxon>
        <taxon>Hyphomicrobiales</taxon>
        <taxon>Reyranellaceae</taxon>
        <taxon>Reyranella</taxon>
    </lineage>
</organism>
<feature type="transmembrane region" description="Helical" evidence="6">
    <location>
        <begin position="146"/>
        <end position="175"/>
    </location>
</feature>
<keyword evidence="8" id="KW-1185">Reference proteome</keyword>
<evidence type="ECO:0000256" key="4">
    <source>
        <dbReference type="ARBA" id="ARBA00022989"/>
    </source>
</evidence>
<keyword evidence="2" id="KW-1003">Cell membrane</keyword>
<evidence type="ECO:0000256" key="5">
    <source>
        <dbReference type="ARBA" id="ARBA00023136"/>
    </source>
</evidence>
<dbReference type="PIRSF" id="PIRSF006324">
    <property type="entry name" value="LeuE"/>
    <property type="match status" value="1"/>
</dbReference>
<evidence type="ECO:0000256" key="2">
    <source>
        <dbReference type="ARBA" id="ARBA00022475"/>
    </source>
</evidence>
<keyword evidence="4 6" id="KW-1133">Transmembrane helix</keyword>
<dbReference type="AlphaFoldDB" id="A0A512NCT4"/>
<dbReference type="PANTHER" id="PTHR30086:SF20">
    <property type="entry name" value="ARGININE EXPORTER PROTEIN ARGO-RELATED"/>
    <property type="match status" value="1"/>
</dbReference>
<keyword evidence="3 6" id="KW-0812">Transmembrane</keyword>
<keyword evidence="5 6" id="KW-0472">Membrane</keyword>
<feature type="transmembrane region" description="Helical" evidence="6">
    <location>
        <begin position="42"/>
        <end position="64"/>
    </location>
</feature>
<sequence length="211" mass="21949">MNELIVFAGVIALASVSPGPKVILVVNHTLSFGLPRIVPTILGNISLLFLVAVAAALGVSAVLMSVPAAYDGLQAIGAAYLAYLGIKALRNAWRSRGGAVVDGQPAESAGPVRRYLQAFFVSATNLGSVFFLAALFPNFLHHDQPLLSQFVALFATLIVVVGAVHFGYALSAAAVQSRLGARRFRSAVQTASGVALLGFSAAIFGSVLRRT</sequence>
<feature type="transmembrane region" description="Helical" evidence="6">
    <location>
        <begin position="118"/>
        <end position="140"/>
    </location>
</feature>
<dbReference type="InterPro" id="IPR001123">
    <property type="entry name" value="LeuE-type"/>
</dbReference>
<protein>
    <submittedName>
        <fullName evidence="7">Amino acid transporter</fullName>
    </submittedName>
</protein>
<accession>A0A512NCT4</accession>
<dbReference type="Pfam" id="PF01810">
    <property type="entry name" value="LysE"/>
    <property type="match status" value="1"/>
</dbReference>
<evidence type="ECO:0000256" key="6">
    <source>
        <dbReference type="SAM" id="Phobius"/>
    </source>
</evidence>
<evidence type="ECO:0000313" key="7">
    <source>
        <dbReference type="EMBL" id="GEP56752.1"/>
    </source>
</evidence>
<evidence type="ECO:0000256" key="3">
    <source>
        <dbReference type="ARBA" id="ARBA00022692"/>
    </source>
</evidence>
<evidence type="ECO:0000256" key="1">
    <source>
        <dbReference type="ARBA" id="ARBA00004651"/>
    </source>
</evidence>
<dbReference type="GO" id="GO:0015171">
    <property type="term" value="F:amino acid transmembrane transporter activity"/>
    <property type="evidence" value="ECO:0007669"/>
    <property type="project" value="TreeGrafter"/>
</dbReference>
<comment type="subcellular location">
    <subcellularLocation>
        <location evidence="1">Cell membrane</location>
        <topology evidence="1">Multi-pass membrane protein</topology>
    </subcellularLocation>
</comment>
<reference evidence="7 8" key="1">
    <citation type="submission" date="2019-07" db="EMBL/GenBank/DDBJ databases">
        <title>Whole genome shotgun sequence of Reyranella soli NBRC 108950.</title>
        <authorList>
            <person name="Hosoyama A."/>
            <person name="Uohara A."/>
            <person name="Ohji S."/>
            <person name="Ichikawa N."/>
        </authorList>
    </citation>
    <scope>NUCLEOTIDE SEQUENCE [LARGE SCALE GENOMIC DNA]</scope>
    <source>
        <strain evidence="7 8">NBRC 108950</strain>
    </source>
</reference>
<dbReference type="Proteomes" id="UP000321058">
    <property type="component" value="Unassembled WGS sequence"/>
</dbReference>
<name>A0A512NCT4_9HYPH</name>
<dbReference type="GO" id="GO:0005886">
    <property type="term" value="C:plasma membrane"/>
    <property type="evidence" value="ECO:0007669"/>
    <property type="project" value="UniProtKB-SubCell"/>
</dbReference>
<dbReference type="EMBL" id="BKAJ01000069">
    <property type="protein sequence ID" value="GEP56752.1"/>
    <property type="molecule type" value="Genomic_DNA"/>
</dbReference>
<proteinExistence type="predicted"/>
<comment type="caution">
    <text evidence="7">The sequence shown here is derived from an EMBL/GenBank/DDBJ whole genome shotgun (WGS) entry which is preliminary data.</text>
</comment>
<gene>
    <name evidence="7" type="ORF">RSO01_39180</name>
</gene>
<dbReference type="PANTHER" id="PTHR30086">
    <property type="entry name" value="ARGININE EXPORTER PROTEIN ARGO"/>
    <property type="match status" value="1"/>
</dbReference>
<feature type="transmembrane region" description="Helical" evidence="6">
    <location>
        <begin position="187"/>
        <end position="208"/>
    </location>
</feature>
<evidence type="ECO:0000313" key="8">
    <source>
        <dbReference type="Proteomes" id="UP000321058"/>
    </source>
</evidence>
<dbReference type="RefSeq" id="WP_170303203.1">
    <property type="nucleotide sequence ID" value="NZ_BKAJ01000069.1"/>
</dbReference>